<dbReference type="InterPro" id="IPR009097">
    <property type="entry name" value="Cyclic_Pdiesterase"/>
</dbReference>
<dbReference type="RefSeq" id="WP_068617191.1">
    <property type="nucleotide sequence ID" value="NZ_CP016268.1"/>
</dbReference>
<dbReference type="STRING" id="1548547.BA177_13975"/>
<protein>
    <submittedName>
        <fullName evidence="3">2'-5' RNA ligase</fullName>
    </submittedName>
</protein>
<organism evidence="3 4">
    <name type="scientific">Woeseia oceani</name>
    <dbReference type="NCBI Taxonomy" id="1548547"/>
    <lineage>
        <taxon>Bacteria</taxon>
        <taxon>Pseudomonadati</taxon>
        <taxon>Pseudomonadota</taxon>
        <taxon>Gammaproteobacteria</taxon>
        <taxon>Woeseiales</taxon>
        <taxon>Woeseiaceae</taxon>
        <taxon>Woeseia</taxon>
    </lineage>
</organism>
<keyword evidence="3" id="KW-0436">Ligase</keyword>
<dbReference type="Gene3D" id="3.90.1140.10">
    <property type="entry name" value="Cyclic phosphodiesterase"/>
    <property type="match status" value="1"/>
</dbReference>
<dbReference type="SUPFAM" id="SSF55144">
    <property type="entry name" value="LigT-like"/>
    <property type="match status" value="1"/>
</dbReference>
<dbReference type="GO" id="GO:0016874">
    <property type="term" value="F:ligase activity"/>
    <property type="evidence" value="ECO:0007669"/>
    <property type="project" value="UniProtKB-KW"/>
</dbReference>
<keyword evidence="1" id="KW-0378">Hydrolase</keyword>
<dbReference type="PANTHER" id="PTHR35561:SF1">
    <property type="entry name" value="RNA 2',3'-CYCLIC PHOSPHODIESTERASE"/>
    <property type="match status" value="1"/>
</dbReference>
<evidence type="ECO:0000313" key="4">
    <source>
        <dbReference type="Proteomes" id="UP000092695"/>
    </source>
</evidence>
<dbReference type="PANTHER" id="PTHR35561">
    <property type="entry name" value="RNA 2',3'-CYCLIC PHOSPHODIESTERASE"/>
    <property type="match status" value="1"/>
</dbReference>
<dbReference type="Pfam" id="PF02834">
    <property type="entry name" value="LigT_PEase"/>
    <property type="match status" value="1"/>
</dbReference>
<evidence type="ECO:0000313" key="3">
    <source>
        <dbReference type="EMBL" id="ANO52151.1"/>
    </source>
</evidence>
<sequence length="169" mass="19221">MPEKRLFFALWPNERQREQLREPIKTASGTVEGQLVFRGNWHVTLRFLGAVPEAAIPSIRRAMDAIQPEPFRLRFDRLEFWPRPKIACLLASSVPPALSRLVQTLDTLAEAAGLGRQESTYRPHITIARHARSFPSEPLAQPVMLEWSGFELMESVATAQGVRYYPAIQ</sequence>
<proteinExistence type="predicted"/>
<dbReference type="GO" id="GO:0004113">
    <property type="term" value="F:2',3'-cyclic-nucleotide 3'-phosphodiesterase activity"/>
    <property type="evidence" value="ECO:0007669"/>
    <property type="project" value="InterPro"/>
</dbReference>
<dbReference type="EMBL" id="CP016268">
    <property type="protein sequence ID" value="ANO52151.1"/>
    <property type="molecule type" value="Genomic_DNA"/>
</dbReference>
<dbReference type="AlphaFoldDB" id="A0A193LI32"/>
<evidence type="ECO:0000256" key="1">
    <source>
        <dbReference type="ARBA" id="ARBA00022801"/>
    </source>
</evidence>
<dbReference type="GO" id="GO:0008664">
    <property type="term" value="F:RNA 2',3'-cyclic 3'-phosphodiesterase activity"/>
    <property type="evidence" value="ECO:0007669"/>
    <property type="project" value="InterPro"/>
</dbReference>
<dbReference type="InterPro" id="IPR004175">
    <property type="entry name" value="RNA_CPDase"/>
</dbReference>
<dbReference type="KEGG" id="woc:BA177_13975"/>
<dbReference type="NCBIfam" id="TIGR02258">
    <property type="entry name" value="2_5_ligase"/>
    <property type="match status" value="1"/>
</dbReference>
<accession>A0A193LI32</accession>
<reference evidence="3 4" key="1">
    <citation type="submission" date="2016-06" db="EMBL/GenBank/DDBJ databases">
        <title>Complete genome sequence of a deep-branching marine Gamma Proteobacterium Woeseia oceani type strain XK5.</title>
        <authorList>
            <person name="Mu D."/>
            <person name="Du Z."/>
        </authorList>
    </citation>
    <scope>NUCLEOTIDE SEQUENCE [LARGE SCALE GENOMIC DNA]</scope>
    <source>
        <strain evidence="3 4">XK5</strain>
    </source>
</reference>
<dbReference type="Proteomes" id="UP000092695">
    <property type="component" value="Chromosome"/>
</dbReference>
<gene>
    <name evidence="3" type="ORF">BA177_13975</name>
</gene>
<evidence type="ECO:0000259" key="2">
    <source>
        <dbReference type="Pfam" id="PF02834"/>
    </source>
</evidence>
<feature type="domain" description="Phosphoesterase HXTX" evidence="2">
    <location>
        <begin position="14"/>
        <end position="84"/>
    </location>
</feature>
<keyword evidence="4" id="KW-1185">Reference proteome</keyword>
<name>A0A193LI32_9GAMM</name>
<dbReference type="InterPro" id="IPR014051">
    <property type="entry name" value="Phosphoesterase_HXTX"/>
</dbReference>